<evidence type="ECO:0000256" key="1">
    <source>
        <dbReference type="SAM" id="Phobius"/>
    </source>
</evidence>
<feature type="non-terminal residue" evidence="2">
    <location>
        <position position="1"/>
    </location>
</feature>
<keyword evidence="1" id="KW-0472">Membrane</keyword>
<proteinExistence type="predicted"/>
<keyword evidence="1" id="KW-0812">Transmembrane</keyword>
<keyword evidence="3" id="KW-1185">Reference proteome</keyword>
<name>A0A2P4QHV7_RHIID</name>
<feature type="transmembrane region" description="Helical" evidence="1">
    <location>
        <begin position="46"/>
        <end position="71"/>
    </location>
</feature>
<accession>A0A2P4QHV7</accession>
<evidence type="ECO:0000313" key="3">
    <source>
        <dbReference type="Proteomes" id="UP000018888"/>
    </source>
</evidence>
<dbReference type="EMBL" id="AUPC02000042">
    <property type="protein sequence ID" value="POG77212.1"/>
    <property type="molecule type" value="Genomic_DNA"/>
</dbReference>
<dbReference type="Proteomes" id="UP000018888">
    <property type="component" value="Unassembled WGS sequence"/>
</dbReference>
<comment type="caution">
    <text evidence="2">The sequence shown here is derived from an EMBL/GenBank/DDBJ whole genome shotgun (WGS) entry which is preliminary data.</text>
</comment>
<keyword evidence="1" id="KW-1133">Transmembrane helix</keyword>
<protein>
    <submittedName>
        <fullName evidence="2">Uncharacterized protein</fullName>
    </submittedName>
</protein>
<dbReference type="AlphaFoldDB" id="A0A2P4QHV7"/>
<reference evidence="2 3" key="1">
    <citation type="journal article" date="2013" name="Proc. Natl. Acad. Sci. U.S.A.">
        <title>Genome of an arbuscular mycorrhizal fungus provides insight into the oldest plant symbiosis.</title>
        <authorList>
            <person name="Tisserant E."/>
            <person name="Malbreil M."/>
            <person name="Kuo A."/>
            <person name="Kohler A."/>
            <person name="Symeonidi A."/>
            <person name="Balestrini R."/>
            <person name="Charron P."/>
            <person name="Duensing N."/>
            <person name="Frei Dit Frey N."/>
            <person name="Gianinazzi-Pearson V."/>
            <person name="Gilbert L.B."/>
            <person name="Handa Y."/>
            <person name="Herr J.R."/>
            <person name="Hijri M."/>
            <person name="Koul R."/>
            <person name="Kawaguchi M."/>
            <person name="Krajinski F."/>
            <person name="Lammers P.J."/>
            <person name="Masclaux F.G."/>
            <person name="Murat C."/>
            <person name="Morin E."/>
            <person name="Ndikumana S."/>
            <person name="Pagni M."/>
            <person name="Petitpierre D."/>
            <person name="Requena N."/>
            <person name="Rosikiewicz P."/>
            <person name="Riley R."/>
            <person name="Saito K."/>
            <person name="San Clemente H."/>
            <person name="Shapiro H."/>
            <person name="van Tuinen D."/>
            <person name="Becard G."/>
            <person name="Bonfante P."/>
            <person name="Paszkowski U."/>
            <person name="Shachar-Hill Y.Y."/>
            <person name="Tuskan G.A."/>
            <person name="Young P.W."/>
            <person name="Sanders I.R."/>
            <person name="Henrissat B."/>
            <person name="Rensing S.A."/>
            <person name="Grigoriev I.V."/>
            <person name="Corradi N."/>
            <person name="Roux C."/>
            <person name="Martin F."/>
        </authorList>
    </citation>
    <scope>NUCLEOTIDE SEQUENCE [LARGE SCALE GENOMIC DNA]</scope>
    <source>
        <strain evidence="2 3">DAOM 197198</strain>
    </source>
</reference>
<organism evidence="2 3">
    <name type="scientific">Rhizophagus irregularis (strain DAOM 181602 / DAOM 197198 / MUCL 43194)</name>
    <name type="common">Arbuscular mycorrhizal fungus</name>
    <name type="synonym">Glomus intraradices</name>
    <dbReference type="NCBI Taxonomy" id="747089"/>
    <lineage>
        <taxon>Eukaryota</taxon>
        <taxon>Fungi</taxon>
        <taxon>Fungi incertae sedis</taxon>
        <taxon>Mucoromycota</taxon>
        <taxon>Glomeromycotina</taxon>
        <taxon>Glomeromycetes</taxon>
        <taxon>Glomerales</taxon>
        <taxon>Glomeraceae</taxon>
        <taxon>Rhizophagus</taxon>
    </lineage>
</organism>
<evidence type="ECO:0000313" key="2">
    <source>
        <dbReference type="EMBL" id="POG77212.1"/>
    </source>
</evidence>
<feature type="transmembrane region" description="Helical" evidence="1">
    <location>
        <begin position="20"/>
        <end position="39"/>
    </location>
</feature>
<reference evidence="2 3" key="2">
    <citation type="journal article" date="2018" name="New Phytol.">
        <title>High intraspecific genome diversity in the model arbuscular mycorrhizal symbiont Rhizophagus irregularis.</title>
        <authorList>
            <person name="Chen E.C.H."/>
            <person name="Morin E."/>
            <person name="Beaudet D."/>
            <person name="Noel J."/>
            <person name="Yildirir G."/>
            <person name="Ndikumana S."/>
            <person name="Charron P."/>
            <person name="St-Onge C."/>
            <person name="Giorgi J."/>
            <person name="Kruger M."/>
            <person name="Marton T."/>
            <person name="Ropars J."/>
            <person name="Grigoriev I.V."/>
            <person name="Hainaut M."/>
            <person name="Henrissat B."/>
            <person name="Roux C."/>
            <person name="Martin F."/>
            <person name="Corradi N."/>
        </authorList>
    </citation>
    <scope>NUCLEOTIDE SEQUENCE [LARGE SCALE GENOMIC DNA]</scope>
    <source>
        <strain evidence="2 3">DAOM 197198</strain>
    </source>
</reference>
<sequence length="76" mass="9397">ILINYWRWNYYWFIGRTFISRYLINLLIIIDILFTILNIPNDRKLFFFLAVIIIIIIFINSFLFILIPFIYQETSN</sequence>
<gene>
    <name evidence="2" type="ORF">GLOIN_2v1548720</name>
</gene>